<dbReference type="EMBL" id="PGEZ01000002">
    <property type="protein sequence ID" value="PJJ53469.1"/>
    <property type="molecule type" value="Genomic_DNA"/>
</dbReference>
<dbReference type="Pfam" id="PF13483">
    <property type="entry name" value="Lactamase_B_3"/>
    <property type="match status" value="1"/>
</dbReference>
<keyword evidence="3" id="KW-1185">Reference proteome</keyword>
<reference evidence="2 3" key="1">
    <citation type="submission" date="2017-11" db="EMBL/GenBank/DDBJ databases">
        <title>Genomic Encyclopedia of Archaeal and Bacterial Type Strains, Phase II (KMG-II): From Individual Species to Whole Genera.</title>
        <authorList>
            <person name="Goeker M."/>
        </authorList>
    </citation>
    <scope>NUCLEOTIDE SEQUENCE [LARGE SCALE GENOMIC DNA]</scope>
    <source>
        <strain evidence="2 3">DSM 27763</strain>
    </source>
</reference>
<dbReference type="InterPro" id="IPR050114">
    <property type="entry name" value="UPF0173_UPF0282_UlaG_hydrolase"/>
</dbReference>
<proteinExistence type="predicted"/>
<dbReference type="PANTHER" id="PTHR43546:SF3">
    <property type="entry name" value="UPF0173 METAL-DEPENDENT HYDROLASE MJ1163"/>
    <property type="match status" value="1"/>
</dbReference>
<evidence type="ECO:0000259" key="1">
    <source>
        <dbReference type="SMART" id="SM00849"/>
    </source>
</evidence>
<accession>A0A0B2B8I6</accession>
<dbReference type="OrthoDB" id="3190691at2"/>
<dbReference type="AlphaFoldDB" id="A0A0B2B8I6"/>
<dbReference type="InterPro" id="IPR001279">
    <property type="entry name" value="Metallo-B-lactamas"/>
</dbReference>
<dbReference type="InterPro" id="IPR036866">
    <property type="entry name" value="RibonucZ/Hydroxyglut_hydro"/>
</dbReference>
<dbReference type="PANTHER" id="PTHR43546">
    <property type="entry name" value="UPF0173 METAL-DEPENDENT HYDROLASE MJ1163-RELATED"/>
    <property type="match status" value="1"/>
</dbReference>
<name>A0A0B2B8I6_9ACTN</name>
<dbReference type="Gene3D" id="3.60.15.10">
    <property type="entry name" value="Ribonuclease Z/Hydroxyacylglutathione hydrolase-like"/>
    <property type="match status" value="1"/>
</dbReference>
<dbReference type="Proteomes" id="UP000230842">
    <property type="component" value="Unassembled WGS sequence"/>
</dbReference>
<evidence type="ECO:0000313" key="3">
    <source>
        <dbReference type="Proteomes" id="UP000230842"/>
    </source>
</evidence>
<dbReference type="SMART" id="SM00849">
    <property type="entry name" value="Lactamase_B"/>
    <property type="match status" value="1"/>
</dbReference>
<comment type="caution">
    <text evidence="2">The sequence shown here is derived from an EMBL/GenBank/DDBJ whole genome shotgun (WGS) entry which is preliminary data.</text>
</comment>
<dbReference type="SUPFAM" id="SSF56281">
    <property type="entry name" value="Metallo-hydrolase/oxidoreductase"/>
    <property type="match status" value="1"/>
</dbReference>
<sequence length="214" mass="22759">MRITRFGHAALLVETDRTRVLIDPGTFSLDAAFDLTDLDAVVVTHQHPDHVDPTRVGRLVGANSSARLLAEPQTVASLRGFGVWEATAAEVTYEVGDVTLTGVGFLHAVIHPDIPTIGNVGVLVEHDGTRLLHPGDSYASAPLEVDALAVPLSAPWAKVSETVDFVRAVSPRVVFPIHDSLLTESAHAMYWARVSEMSGVADARAVAADGSLEV</sequence>
<feature type="domain" description="Metallo-beta-lactamase" evidence="1">
    <location>
        <begin position="7"/>
        <end position="178"/>
    </location>
</feature>
<gene>
    <name evidence="2" type="ORF">CLV56_2958</name>
</gene>
<dbReference type="RefSeq" id="WP_039361928.1">
    <property type="nucleotide sequence ID" value="NZ_PGEZ01000002.1"/>
</dbReference>
<protein>
    <submittedName>
        <fullName evidence="2">L-ascorbate metabolism protein UlaG (Beta-lactamase superfamily)</fullName>
    </submittedName>
</protein>
<organism evidence="2 3">
    <name type="scientific">Mumia flava</name>
    <dbReference type="NCBI Taxonomy" id="1348852"/>
    <lineage>
        <taxon>Bacteria</taxon>
        <taxon>Bacillati</taxon>
        <taxon>Actinomycetota</taxon>
        <taxon>Actinomycetes</taxon>
        <taxon>Propionibacteriales</taxon>
        <taxon>Nocardioidaceae</taxon>
        <taxon>Mumia</taxon>
    </lineage>
</organism>
<evidence type="ECO:0000313" key="2">
    <source>
        <dbReference type="EMBL" id="PJJ53469.1"/>
    </source>
</evidence>